<feature type="domain" description="4Fe-4S ferredoxin-type" evidence="9">
    <location>
        <begin position="390"/>
        <end position="419"/>
    </location>
</feature>
<dbReference type="InterPro" id="IPR036188">
    <property type="entry name" value="FAD/NAD-bd_sf"/>
</dbReference>
<dbReference type="GO" id="GO:0046872">
    <property type="term" value="F:metal ion binding"/>
    <property type="evidence" value="ECO:0007669"/>
    <property type="project" value="UniProtKB-KW"/>
</dbReference>
<dbReference type="Pfam" id="PF13237">
    <property type="entry name" value="Fer4_10"/>
    <property type="match status" value="1"/>
</dbReference>
<comment type="similarity">
    <text evidence="2">Belongs to the HdrA family.</text>
</comment>
<dbReference type="Gene3D" id="3.50.50.60">
    <property type="entry name" value="FAD/NAD(P)-binding domain"/>
    <property type="match status" value="1"/>
</dbReference>
<keyword evidence="5" id="KW-0274">FAD</keyword>
<dbReference type="PRINTS" id="PR00368">
    <property type="entry name" value="FADPNR"/>
</dbReference>
<dbReference type="Pfam" id="PF07992">
    <property type="entry name" value="Pyr_redox_2"/>
    <property type="match status" value="1"/>
</dbReference>
<dbReference type="GO" id="GO:0016491">
    <property type="term" value="F:oxidoreductase activity"/>
    <property type="evidence" value="ECO:0007669"/>
    <property type="project" value="UniProtKB-KW"/>
</dbReference>
<proteinExistence type="inferred from homology"/>
<sequence>MDPEMLTVVNIREQLSWVHEKSVAATEKAKVLIEGAVEKAAVVRSYPTQRQKVVKRAVVIGGGIAGITAAIDLADSGLQVELIEKTESLGGRVLDKPVSYEAEDLPSLLNEKMKAVRDSKKIHVRFNSEIKQVEGCAGDFQVTVAAKGKEETIAAGAIIIAVGAQEERTDHETSERIIALSDFEKDLFKPGSLVAKGKSFVFILCVGSRTEERPFCSRVCCSDALLNALKVKEINPDSDVFVLYRDIMTYGFNEELYTKARDAGVIFVRYDLETYPKVEVVDSRPKITVRDPLLNEAFCLRPDYLVLAFGMDPSPAVAIAKTLNLRITEDLFLEEANVKFRPVDLPKDGMYVCGTAHSPMSISEAITSAHAAAARAGTLLSKDYLPARSGVAEVNKRRCSACELCITACPFEARYMDYDEMIAQVREHICQGCGTCTAVCPNGASTLRRYEENDIFAMLEVLT</sequence>
<keyword evidence="7" id="KW-0408">Iron</keyword>
<dbReference type="InterPro" id="IPR023753">
    <property type="entry name" value="FAD/NAD-binding_dom"/>
</dbReference>
<evidence type="ECO:0000256" key="7">
    <source>
        <dbReference type="ARBA" id="ARBA00023004"/>
    </source>
</evidence>
<name>A0A523XTR9_UNCT6</name>
<evidence type="ECO:0000256" key="4">
    <source>
        <dbReference type="ARBA" id="ARBA00022723"/>
    </source>
</evidence>
<evidence type="ECO:0000256" key="8">
    <source>
        <dbReference type="ARBA" id="ARBA00023014"/>
    </source>
</evidence>
<dbReference type="EMBL" id="SOIP01000106">
    <property type="protein sequence ID" value="TET82655.1"/>
    <property type="molecule type" value="Genomic_DNA"/>
</dbReference>
<dbReference type="PROSITE" id="PS00198">
    <property type="entry name" value="4FE4S_FER_1"/>
    <property type="match status" value="2"/>
</dbReference>
<evidence type="ECO:0000313" key="11">
    <source>
        <dbReference type="Proteomes" id="UP000315534"/>
    </source>
</evidence>
<reference evidence="10 11" key="1">
    <citation type="submission" date="2019-03" db="EMBL/GenBank/DDBJ databases">
        <title>Metabolic potential of uncultured bacteria and archaea associated with petroleum seepage in deep-sea sediments.</title>
        <authorList>
            <person name="Dong X."/>
            <person name="Hubert C."/>
        </authorList>
    </citation>
    <scope>NUCLEOTIDE SEQUENCE [LARGE SCALE GENOMIC DNA]</scope>
    <source>
        <strain evidence="10">E29_bin36</strain>
    </source>
</reference>
<dbReference type="PANTHER" id="PTHR43498">
    <property type="entry name" value="FERREDOXIN:COB-COM HETERODISULFIDE REDUCTASE SUBUNIT A"/>
    <property type="match status" value="1"/>
</dbReference>
<keyword evidence="6" id="KW-0560">Oxidoreductase</keyword>
<evidence type="ECO:0000256" key="5">
    <source>
        <dbReference type="ARBA" id="ARBA00022827"/>
    </source>
</evidence>
<accession>A0A523XTR9</accession>
<dbReference type="SUPFAM" id="SSF54862">
    <property type="entry name" value="4Fe-4S ferredoxins"/>
    <property type="match status" value="1"/>
</dbReference>
<gene>
    <name evidence="10" type="ORF">E3J38_01775</name>
</gene>
<evidence type="ECO:0000313" key="10">
    <source>
        <dbReference type="EMBL" id="TET82655.1"/>
    </source>
</evidence>
<evidence type="ECO:0000256" key="1">
    <source>
        <dbReference type="ARBA" id="ARBA00001974"/>
    </source>
</evidence>
<dbReference type="PANTHER" id="PTHR43498:SF1">
    <property type="entry name" value="COB--COM HETERODISULFIDE REDUCTASE IRON-SULFUR SUBUNIT A"/>
    <property type="match status" value="1"/>
</dbReference>
<dbReference type="AlphaFoldDB" id="A0A523XTR9"/>
<evidence type="ECO:0000259" key="9">
    <source>
        <dbReference type="PROSITE" id="PS51379"/>
    </source>
</evidence>
<dbReference type="SUPFAM" id="SSF51971">
    <property type="entry name" value="Nucleotide-binding domain"/>
    <property type="match status" value="1"/>
</dbReference>
<dbReference type="InterPro" id="IPR017896">
    <property type="entry name" value="4Fe4S_Fe-S-bd"/>
</dbReference>
<dbReference type="InterPro" id="IPR017900">
    <property type="entry name" value="4Fe4S_Fe_S_CS"/>
</dbReference>
<evidence type="ECO:0000256" key="3">
    <source>
        <dbReference type="ARBA" id="ARBA00022485"/>
    </source>
</evidence>
<comment type="caution">
    <text evidence="10">The sequence shown here is derived from an EMBL/GenBank/DDBJ whole genome shotgun (WGS) entry which is preliminary data.</text>
</comment>
<evidence type="ECO:0000256" key="6">
    <source>
        <dbReference type="ARBA" id="ARBA00023002"/>
    </source>
</evidence>
<keyword evidence="3" id="KW-0004">4Fe-4S</keyword>
<dbReference type="GO" id="GO:0051539">
    <property type="term" value="F:4 iron, 4 sulfur cluster binding"/>
    <property type="evidence" value="ECO:0007669"/>
    <property type="project" value="UniProtKB-KW"/>
</dbReference>
<feature type="domain" description="4Fe-4S ferredoxin-type" evidence="9">
    <location>
        <begin position="421"/>
        <end position="450"/>
    </location>
</feature>
<dbReference type="PRINTS" id="PR00469">
    <property type="entry name" value="PNDRDTASEII"/>
</dbReference>
<dbReference type="InterPro" id="IPR039650">
    <property type="entry name" value="HdrA-like"/>
</dbReference>
<dbReference type="Proteomes" id="UP000315534">
    <property type="component" value="Unassembled WGS sequence"/>
</dbReference>
<keyword evidence="5" id="KW-0285">Flavoprotein</keyword>
<dbReference type="PROSITE" id="PS51379">
    <property type="entry name" value="4FE4S_FER_2"/>
    <property type="match status" value="2"/>
</dbReference>
<comment type="cofactor">
    <cofactor evidence="1">
        <name>FAD</name>
        <dbReference type="ChEBI" id="CHEBI:57692"/>
    </cofactor>
</comment>
<evidence type="ECO:0000256" key="2">
    <source>
        <dbReference type="ARBA" id="ARBA00006561"/>
    </source>
</evidence>
<keyword evidence="4" id="KW-0479">Metal-binding</keyword>
<keyword evidence="8" id="KW-0411">Iron-sulfur</keyword>
<organism evidence="10 11">
    <name type="scientific">candidate division TA06 bacterium</name>
    <dbReference type="NCBI Taxonomy" id="2250710"/>
    <lineage>
        <taxon>Bacteria</taxon>
        <taxon>Bacteria division TA06</taxon>
    </lineage>
</organism>
<protein>
    <submittedName>
        <fullName evidence="10">CoB--CoM heterodisulfide reductase iron-sulfur subunit A family protein</fullName>
    </submittedName>
</protein>
<dbReference type="Gene3D" id="3.30.70.20">
    <property type="match status" value="1"/>
</dbReference>